<dbReference type="Gene3D" id="3.30.450.330">
    <property type="match status" value="1"/>
</dbReference>
<dbReference type="Pfam" id="PF00905">
    <property type="entry name" value="Transpeptidase"/>
    <property type="match status" value="1"/>
</dbReference>
<evidence type="ECO:0000256" key="16">
    <source>
        <dbReference type="HAMAP-Rule" id="MF_02080"/>
    </source>
</evidence>
<keyword evidence="9 16" id="KW-0133">Cell shape</keyword>
<dbReference type="HAMAP" id="MF_02080">
    <property type="entry name" value="FtsI_transpept"/>
    <property type="match status" value="1"/>
</dbReference>
<dbReference type="GO" id="GO:0005886">
    <property type="term" value="C:plasma membrane"/>
    <property type="evidence" value="ECO:0007669"/>
    <property type="project" value="UniProtKB-UniRule"/>
</dbReference>
<dbReference type="InterPro" id="IPR005311">
    <property type="entry name" value="PBP_dimer"/>
</dbReference>
<evidence type="ECO:0000256" key="12">
    <source>
        <dbReference type="ARBA" id="ARBA00023136"/>
    </source>
</evidence>
<evidence type="ECO:0000256" key="9">
    <source>
        <dbReference type="ARBA" id="ARBA00022960"/>
    </source>
</evidence>
<name>A0A839F4F3_9GAMM</name>
<evidence type="ECO:0000256" key="14">
    <source>
        <dbReference type="ARBA" id="ARBA00023306"/>
    </source>
</evidence>
<dbReference type="InterPro" id="IPR036138">
    <property type="entry name" value="PBP_dimer_sf"/>
</dbReference>
<dbReference type="AlphaFoldDB" id="A0A839F4F3"/>
<dbReference type="Gene3D" id="3.40.710.10">
    <property type="entry name" value="DD-peptidase/beta-lactamase superfamily"/>
    <property type="match status" value="1"/>
</dbReference>
<evidence type="ECO:0000256" key="10">
    <source>
        <dbReference type="ARBA" id="ARBA00022984"/>
    </source>
</evidence>
<evidence type="ECO:0000256" key="2">
    <source>
        <dbReference type="ARBA" id="ARBA00022475"/>
    </source>
</evidence>
<evidence type="ECO:0000256" key="15">
    <source>
        <dbReference type="ARBA" id="ARBA00023316"/>
    </source>
</evidence>
<evidence type="ECO:0000259" key="18">
    <source>
        <dbReference type="Pfam" id="PF03717"/>
    </source>
</evidence>
<dbReference type="GO" id="GO:0000917">
    <property type="term" value="P:division septum assembly"/>
    <property type="evidence" value="ECO:0007669"/>
    <property type="project" value="UniProtKB-KW"/>
</dbReference>
<dbReference type="GO" id="GO:0008955">
    <property type="term" value="F:peptidoglycan glycosyltransferase activity"/>
    <property type="evidence" value="ECO:0007669"/>
    <property type="project" value="InterPro"/>
</dbReference>
<keyword evidence="12 16" id="KW-0472">Membrane</keyword>
<comment type="caution">
    <text evidence="19">The sequence shown here is derived from an EMBL/GenBank/DDBJ whole genome shotgun (WGS) entry which is preliminary data.</text>
</comment>
<keyword evidence="8 16" id="KW-0378">Hydrolase</keyword>
<evidence type="ECO:0000259" key="17">
    <source>
        <dbReference type="Pfam" id="PF00905"/>
    </source>
</evidence>
<keyword evidence="14 16" id="KW-0131">Cell cycle</keyword>
<evidence type="ECO:0000313" key="20">
    <source>
        <dbReference type="Proteomes" id="UP000550401"/>
    </source>
</evidence>
<dbReference type="EMBL" id="JACGXL010000004">
    <property type="protein sequence ID" value="MBA8888408.1"/>
    <property type="molecule type" value="Genomic_DNA"/>
</dbReference>
<evidence type="ECO:0000256" key="3">
    <source>
        <dbReference type="ARBA" id="ARBA00022519"/>
    </source>
</evidence>
<keyword evidence="20" id="KW-1185">Reference proteome</keyword>
<feature type="domain" description="Penicillin-binding protein transpeptidase" evidence="17">
    <location>
        <begin position="246"/>
        <end position="540"/>
    </location>
</feature>
<protein>
    <recommendedName>
        <fullName evidence="16">Peptidoglycan D,D-transpeptidase FtsI</fullName>
        <ecNumber evidence="16">3.4.16.4</ecNumber>
    </recommendedName>
    <alternativeName>
        <fullName evidence="16">Penicillin-binding protein 3</fullName>
        <shortName evidence="16">PBP-3</shortName>
    </alternativeName>
</protein>
<keyword evidence="6 16" id="KW-0645">Protease</keyword>
<evidence type="ECO:0000256" key="13">
    <source>
        <dbReference type="ARBA" id="ARBA00023210"/>
    </source>
</evidence>
<dbReference type="InterPro" id="IPR001460">
    <property type="entry name" value="PCN-bd_Tpept"/>
</dbReference>
<feature type="active site" description="Acyl-ester intermediate" evidence="16">
    <location>
        <position position="293"/>
    </location>
</feature>
<dbReference type="PANTHER" id="PTHR30627">
    <property type="entry name" value="PEPTIDOGLYCAN D,D-TRANSPEPTIDASE"/>
    <property type="match status" value="1"/>
</dbReference>
<keyword evidence="4 16" id="KW-0132">Cell division</keyword>
<dbReference type="RefSeq" id="WP_182531464.1">
    <property type="nucleotide sequence ID" value="NZ_JACGXL010000004.1"/>
</dbReference>
<gene>
    <name evidence="16" type="primary">ftsI</name>
    <name evidence="19" type="ORF">FHW12_002641</name>
</gene>
<comment type="function">
    <text evidence="16">Catalyzes cross-linking of the peptidoglycan cell wall at the division septum.</text>
</comment>
<evidence type="ECO:0000256" key="11">
    <source>
        <dbReference type="ARBA" id="ARBA00022989"/>
    </source>
</evidence>
<dbReference type="GO" id="GO:0009002">
    <property type="term" value="F:serine-type D-Ala-D-Ala carboxypeptidase activity"/>
    <property type="evidence" value="ECO:0007669"/>
    <property type="project" value="UniProtKB-UniRule"/>
</dbReference>
<keyword evidence="13 16" id="KW-0717">Septation</keyword>
<comment type="catalytic activity">
    <reaction evidence="16">
        <text>Preferential cleavage: (Ac)2-L-Lys-D-Ala-|-D-Ala. Also transpeptidation of peptidyl-alanyl moieties that are N-acyl substituents of D-alanine.</text>
        <dbReference type="EC" id="3.4.16.4"/>
    </reaction>
</comment>
<dbReference type="InterPro" id="IPR012338">
    <property type="entry name" value="Beta-lactam/transpept-like"/>
</dbReference>
<evidence type="ECO:0000256" key="6">
    <source>
        <dbReference type="ARBA" id="ARBA00022670"/>
    </source>
</evidence>
<evidence type="ECO:0000256" key="8">
    <source>
        <dbReference type="ARBA" id="ARBA00022801"/>
    </source>
</evidence>
<feature type="domain" description="Penicillin-binding protein dimerisation" evidence="18">
    <location>
        <begin position="57"/>
        <end position="206"/>
    </location>
</feature>
<dbReference type="Proteomes" id="UP000550401">
    <property type="component" value="Unassembled WGS sequence"/>
</dbReference>
<dbReference type="SUPFAM" id="SSF56519">
    <property type="entry name" value="Penicillin binding protein dimerisation domain"/>
    <property type="match status" value="1"/>
</dbReference>
<keyword evidence="7 16" id="KW-0812">Transmembrane</keyword>
<accession>A0A839F4F3</accession>
<reference evidence="19 20" key="1">
    <citation type="submission" date="2020-07" db="EMBL/GenBank/DDBJ databases">
        <title>Genomic Encyclopedia of Type Strains, Phase IV (KMG-V): Genome sequencing to study the core and pangenomes of soil and plant-associated prokaryotes.</title>
        <authorList>
            <person name="Whitman W."/>
        </authorList>
    </citation>
    <scope>NUCLEOTIDE SEQUENCE [LARGE SCALE GENOMIC DNA]</scope>
    <source>
        <strain evidence="19 20">RH2WT43</strain>
    </source>
</reference>
<evidence type="ECO:0000256" key="5">
    <source>
        <dbReference type="ARBA" id="ARBA00022645"/>
    </source>
</evidence>
<dbReference type="PANTHER" id="PTHR30627:SF1">
    <property type="entry name" value="PEPTIDOGLYCAN D,D-TRANSPEPTIDASE FTSI"/>
    <property type="match status" value="1"/>
</dbReference>
<dbReference type="InterPro" id="IPR037532">
    <property type="entry name" value="FtsI_transpept"/>
</dbReference>
<evidence type="ECO:0000313" key="19">
    <source>
        <dbReference type="EMBL" id="MBA8888408.1"/>
    </source>
</evidence>
<keyword evidence="15 16" id="KW-0961">Cell wall biogenesis/degradation</keyword>
<dbReference type="Gene3D" id="3.90.1310.10">
    <property type="entry name" value="Penicillin-binding protein 2a (Domain 2)"/>
    <property type="match status" value="1"/>
</dbReference>
<dbReference type="EC" id="3.4.16.4" evidence="16"/>
<dbReference type="GO" id="GO:0008360">
    <property type="term" value="P:regulation of cell shape"/>
    <property type="evidence" value="ECO:0007669"/>
    <property type="project" value="UniProtKB-KW"/>
</dbReference>
<evidence type="ECO:0000256" key="7">
    <source>
        <dbReference type="ARBA" id="ARBA00022692"/>
    </source>
</evidence>
<dbReference type="GO" id="GO:0008658">
    <property type="term" value="F:penicillin binding"/>
    <property type="evidence" value="ECO:0007669"/>
    <property type="project" value="InterPro"/>
</dbReference>
<dbReference type="GO" id="GO:0006508">
    <property type="term" value="P:proteolysis"/>
    <property type="evidence" value="ECO:0007669"/>
    <property type="project" value="UniProtKB-KW"/>
</dbReference>
<evidence type="ECO:0000256" key="1">
    <source>
        <dbReference type="ARBA" id="ARBA00004370"/>
    </source>
</evidence>
<organism evidence="19 20">
    <name type="scientific">Dokdonella fugitiva</name>
    <dbReference type="NCBI Taxonomy" id="328517"/>
    <lineage>
        <taxon>Bacteria</taxon>
        <taxon>Pseudomonadati</taxon>
        <taxon>Pseudomonadota</taxon>
        <taxon>Gammaproteobacteria</taxon>
        <taxon>Lysobacterales</taxon>
        <taxon>Rhodanobacteraceae</taxon>
        <taxon>Dokdonella</taxon>
    </lineage>
</organism>
<keyword evidence="2 16" id="KW-1003">Cell membrane</keyword>
<dbReference type="GO" id="GO:0009252">
    <property type="term" value="P:peptidoglycan biosynthetic process"/>
    <property type="evidence" value="ECO:0007669"/>
    <property type="project" value="UniProtKB-UniRule"/>
</dbReference>
<dbReference type="UniPathway" id="UPA00219"/>
<comment type="subcellular location">
    <subcellularLocation>
        <location evidence="1">Membrane</location>
    </subcellularLocation>
</comment>
<keyword evidence="11 16" id="KW-1133">Transmembrane helix</keyword>
<dbReference type="SUPFAM" id="SSF56601">
    <property type="entry name" value="beta-lactamase/transpeptidase-like"/>
    <property type="match status" value="1"/>
</dbReference>
<keyword evidence="10 16" id="KW-0573">Peptidoglycan synthesis</keyword>
<sequence length="589" mass="63808">MNARTKPANTRTRLYAVFAVLGLASSALVVRAVDLQVVRKDFYQEQGDARYLRDIDIPVSRGTIFDRNGEPLAVSTPVESIWANPMELLEHADRIGELARAAGLDEESLKERLVERSDKEFYYIKRHLNPDDAQAILGLGIPGVSSQREFRRYYPSGEVIAHVLGFTNIDDAGQEGLELAFDSWLAGEKGIKRVIRDRLGHEVENVELVREARPGKDLTISIDRRIQYLAYRELKAALAEHHASSGSMVILDVPTGEILAMVNQPSFNPNARGNVDPAYRRNRAATDVVEPGSTMKAFTISAALESGKWKPHTPIDTSPGTYTLYGHTISDVHNKGMIDVTGVITYSSNVGAAKIAATLGRDEMYDVFHRFGFGEVTGCGFPGESPGNLPIAKNWGPVEQATIAYGYGLSVTPLQLAQGYAALANDGRLRPPTFVKGGQAKDRAVIDPQIATTLRGMLETVVHPPGGGIKAAITNYRVAGKTGTSRTAIGGGYQKKYISLFAGMVPATAPRLVGVVVIHDPQGAYYGALVSAPVFSKVMDGALRLLDVPPDDVQNWYTASPDSGHTVRMARQAPDGAQVEPDYAEGVPE</sequence>
<dbReference type="GO" id="GO:0043093">
    <property type="term" value="P:FtsZ-dependent cytokinesis"/>
    <property type="evidence" value="ECO:0007669"/>
    <property type="project" value="UniProtKB-UniRule"/>
</dbReference>
<evidence type="ECO:0000256" key="4">
    <source>
        <dbReference type="ARBA" id="ARBA00022618"/>
    </source>
</evidence>
<comment type="pathway">
    <text evidence="16">Cell wall biogenesis; peptidoglycan biosynthesis.</text>
</comment>
<dbReference type="Pfam" id="PF03717">
    <property type="entry name" value="PBP_dimer"/>
    <property type="match status" value="1"/>
</dbReference>
<dbReference type="InterPro" id="IPR050515">
    <property type="entry name" value="Beta-lactam/transpept"/>
</dbReference>
<proteinExistence type="inferred from homology"/>
<keyword evidence="3 16" id="KW-0997">Cell inner membrane</keyword>
<dbReference type="GO" id="GO:0071555">
    <property type="term" value="P:cell wall organization"/>
    <property type="evidence" value="ECO:0007669"/>
    <property type="project" value="UniProtKB-KW"/>
</dbReference>
<comment type="similarity">
    <text evidence="16">Belongs to the transpeptidase family. FtsI subfamily.</text>
</comment>
<keyword evidence="5 16" id="KW-0121">Carboxypeptidase</keyword>